<dbReference type="AlphaFoldDB" id="A0ABD3WZM3"/>
<reference evidence="1 2" key="1">
    <citation type="submission" date="2024-11" db="EMBL/GenBank/DDBJ databases">
        <title>Chromosome-level genome assembly of the freshwater bivalve Anodonta woodiana.</title>
        <authorList>
            <person name="Chen X."/>
        </authorList>
    </citation>
    <scope>NUCLEOTIDE SEQUENCE [LARGE SCALE GENOMIC DNA]</scope>
    <source>
        <strain evidence="1">MN2024</strain>
        <tissue evidence="1">Gills</tissue>
    </source>
</reference>
<evidence type="ECO:0000313" key="2">
    <source>
        <dbReference type="Proteomes" id="UP001634394"/>
    </source>
</evidence>
<protein>
    <submittedName>
        <fullName evidence="1">Uncharacterized protein</fullName>
    </submittedName>
</protein>
<sequence length="395" mass="46706">MAEMNKTWQKIKRDEHFWQGEFIQSDKWHEHLPPEVDTYPYLKDGFIYNDRKCIINHEIHVTEMTHATSFECMRSIIVDGGFKSREKFLPGIGPLSLVWFGLKIDEREIDCMKERCKVEVQRQVQGVPEEIADQVLYQTARTPAFQPRSMHGNCKFTIGIKEVMHAYSSDLDLEMKILGTFAYQQEIMHAILVCLPNSPNTHTLPPLFSNPLIQRDTQLEKWIWKPHSTGNTYIYYIDSIIPKFIRWEHVTFAFEVPDGSILRIPNLEERVSLCLKGIGDTCSFFDEDIYRMLNLIKYTPHNKIRWVDTLIRMIAAYLKDERLYEKTMVKDSSETIIPVNLESVVQSIQTLLHPRELEELNWWPLKEWMLSLTRHINVIFDILKTNIMLTRHEYR</sequence>
<comment type="caution">
    <text evidence="1">The sequence shown here is derived from an EMBL/GenBank/DDBJ whole genome shotgun (WGS) entry which is preliminary data.</text>
</comment>
<accession>A0ABD3WZM3</accession>
<dbReference type="EMBL" id="JBJQND010000004">
    <property type="protein sequence ID" value="KAL3879422.1"/>
    <property type="molecule type" value="Genomic_DNA"/>
</dbReference>
<organism evidence="1 2">
    <name type="scientific">Sinanodonta woodiana</name>
    <name type="common">Chinese pond mussel</name>
    <name type="synonym">Anodonta woodiana</name>
    <dbReference type="NCBI Taxonomy" id="1069815"/>
    <lineage>
        <taxon>Eukaryota</taxon>
        <taxon>Metazoa</taxon>
        <taxon>Spiralia</taxon>
        <taxon>Lophotrochozoa</taxon>
        <taxon>Mollusca</taxon>
        <taxon>Bivalvia</taxon>
        <taxon>Autobranchia</taxon>
        <taxon>Heteroconchia</taxon>
        <taxon>Palaeoheterodonta</taxon>
        <taxon>Unionida</taxon>
        <taxon>Unionoidea</taxon>
        <taxon>Unionidae</taxon>
        <taxon>Unioninae</taxon>
        <taxon>Sinanodonta</taxon>
    </lineage>
</organism>
<dbReference type="Proteomes" id="UP001634394">
    <property type="component" value="Unassembled WGS sequence"/>
</dbReference>
<gene>
    <name evidence="1" type="ORF">ACJMK2_031720</name>
</gene>
<proteinExistence type="predicted"/>
<keyword evidence="2" id="KW-1185">Reference proteome</keyword>
<name>A0ABD3WZM3_SINWO</name>
<evidence type="ECO:0000313" key="1">
    <source>
        <dbReference type="EMBL" id="KAL3879422.1"/>
    </source>
</evidence>